<dbReference type="InterPro" id="IPR048454">
    <property type="entry name" value="YetF_N"/>
</dbReference>
<dbReference type="PANTHER" id="PTHR34582">
    <property type="entry name" value="UPF0702 TRANSMEMBRANE PROTEIN YCAP"/>
    <property type="match status" value="1"/>
</dbReference>
<dbReference type="InterPro" id="IPR007353">
    <property type="entry name" value="DUF421"/>
</dbReference>
<feature type="domain" description="YetF-like N-terminal transmembrane" evidence="9">
    <location>
        <begin position="13"/>
        <end position="84"/>
    </location>
</feature>
<dbReference type="GO" id="GO:0005886">
    <property type="term" value="C:plasma membrane"/>
    <property type="evidence" value="ECO:0007669"/>
    <property type="project" value="UniProtKB-SubCell"/>
</dbReference>
<comment type="caution">
    <text evidence="10">The sequence shown here is derived from an EMBL/GenBank/DDBJ whole genome shotgun (WGS) entry which is preliminary data.</text>
</comment>
<keyword evidence="4 7" id="KW-0812">Transmembrane</keyword>
<organism evidence="10">
    <name type="scientific">hydrocarbon metagenome</name>
    <dbReference type="NCBI Taxonomy" id="938273"/>
    <lineage>
        <taxon>unclassified sequences</taxon>
        <taxon>metagenomes</taxon>
        <taxon>ecological metagenomes</taxon>
    </lineage>
</organism>
<evidence type="ECO:0000256" key="7">
    <source>
        <dbReference type="SAM" id="Phobius"/>
    </source>
</evidence>
<accession>A0A0W8E8W0</accession>
<dbReference type="Pfam" id="PF04239">
    <property type="entry name" value="DUF421"/>
    <property type="match status" value="1"/>
</dbReference>
<evidence type="ECO:0000256" key="5">
    <source>
        <dbReference type="ARBA" id="ARBA00022989"/>
    </source>
</evidence>
<reference evidence="10" key="1">
    <citation type="journal article" date="2015" name="Proc. Natl. Acad. Sci. U.S.A.">
        <title>Networks of energetic and metabolic interactions define dynamics in microbial communities.</title>
        <authorList>
            <person name="Embree M."/>
            <person name="Liu J.K."/>
            <person name="Al-Bassam M.M."/>
            <person name="Zengler K."/>
        </authorList>
    </citation>
    <scope>NUCLEOTIDE SEQUENCE</scope>
</reference>
<protein>
    <submittedName>
        <fullName evidence="10">Conserved membrane-associated protein</fullName>
    </submittedName>
</protein>
<name>A0A0W8E8W0_9ZZZZ</name>
<dbReference type="Pfam" id="PF20730">
    <property type="entry name" value="YetF_N"/>
    <property type="match status" value="1"/>
</dbReference>
<feature type="transmembrane region" description="Helical" evidence="7">
    <location>
        <begin position="65"/>
        <end position="85"/>
    </location>
</feature>
<evidence type="ECO:0000256" key="2">
    <source>
        <dbReference type="ARBA" id="ARBA00006448"/>
    </source>
</evidence>
<evidence type="ECO:0000313" key="10">
    <source>
        <dbReference type="EMBL" id="KUG05054.1"/>
    </source>
</evidence>
<dbReference type="EMBL" id="LNQE01001831">
    <property type="protein sequence ID" value="KUG05054.1"/>
    <property type="molecule type" value="Genomic_DNA"/>
</dbReference>
<evidence type="ECO:0000256" key="6">
    <source>
        <dbReference type="ARBA" id="ARBA00023136"/>
    </source>
</evidence>
<sequence length="236" mass="26365">MIEVLRLNEALVVVVRSLIGFFTLFVFARLLGKQEISQLSFFDYVLGITIGSIAASLSVDLSSRAWPHWVGLFTWTVTVFALQLITYRSKKANLYLVGEPTILIKNGLIMEDSMHKLRYTIADLLKQLRSKDVFDISRVDFAILETNGQLSVLLKPEYQFTTPKDINITPPASGISTELIYSGVVVDSNLAAAGLDRIWLTTQLKLHGINNPSEVFLATFNQASASLYIDKFIDSK</sequence>
<evidence type="ECO:0000259" key="9">
    <source>
        <dbReference type="Pfam" id="PF20730"/>
    </source>
</evidence>
<evidence type="ECO:0000256" key="1">
    <source>
        <dbReference type="ARBA" id="ARBA00004651"/>
    </source>
</evidence>
<keyword evidence="5 7" id="KW-1133">Transmembrane helix</keyword>
<gene>
    <name evidence="10" type="ORF">ASZ90_017543</name>
</gene>
<dbReference type="PANTHER" id="PTHR34582:SF7">
    <property type="entry name" value="UPF0702 TRANSMEMBRANE PROTEIN YDFS"/>
    <property type="match status" value="1"/>
</dbReference>
<comment type="subcellular location">
    <subcellularLocation>
        <location evidence="1">Cell membrane</location>
        <topology evidence="1">Multi-pass membrane protein</topology>
    </subcellularLocation>
</comment>
<feature type="transmembrane region" description="Helical" evidence="7">
    <location>
        <begin position="39"/>
        <end position="59"/>
    </location>
</feature>
<comment type="similarity">
    <text evidence="2">Belongs to the UPF0702 family.</text>
</comment>
<feature type="transmembrane region" description="Helical" evidence="7">
    <location>
        <begin position="12"/>
        <end position="32"/>
    </location>
</feature>
<feature type="domain" description="YetF C-terminal" evidence="8">
    <location>
        <begin position="89"/>
        <end position="220"/>
    </location>
</feature>
<dbReference type="InterPro" id="IPR023090">
    <property type="entry name" value="UPF0702_alpha/beta_dom_sf"/>
</dbReference>
<evidence type="ECO:0000256" key="4">
    <source>
        <dbReference type="ARBA" id="ARBA00022692"/>
    </source>
</evidence>
<keyword evidence="6 7" id="KW-0472">Membrane</keyword>
<keyword evidence="3" id="KW-1003">Cell membrane</keyword>
<dbReference type="AlphaFoldDB" id="A0A0W8E8W0"/>
<evidence type="ECO:0000256" key="3">
    <source>
        <dbReference type="ARBA" id="ARBA00022475"/>
    </source>
</evidence>
<proteinExistence type="inferred from homology"/>
<dbReference type="Gene3D" id="3.30.240.20">
    <property type="entry name" value="bsu07140 like domains"/>
    <property type="match status" value="2"/>
</dbReference>
<evidence type="ECO:0000259" key="8">
    <source>
        <dbReference type="Pfam" id="PF04239"/>
    </source>
</evidence>